<keyword evidence="3" id="KW-1185">Reference proteome</keyword>
<dbReference type="Pfam" id="PF07791">
    <property type="entry name" value="Imm11"/>
    <property type="match status" value="1"/>
</dbReference>
<dbReference type="OrthoDB" id="7831909at2"/>
<dbReference type="Proteomes" id="UP000244898">
    <property type="component" value="Unassembled WGS sequence"/>
</dbReference>
<protein>
    <recommendedName>
        <fullName evidence="1">Immunity MXAN-0049 protein domain-containing protein</fullName>
    </recommendedName>
</protein>
<dbReference type="InterPro" id="IPR012433">
    <property type="entry name" value="Imm11"/>
</dbReference>
<organism evidence="2 3">
    <name type="scientific">Falsiruegeria mediterranea M17</name>
    <dbReference type="NCBI Taxonomy" id="1200281"/>
    <lineage>
        <taxon>Bacteria</taxon>
        <taxon>Pseudomonadati</taxon>
        <taxon>Pseudomonadota</taxon>
        <taxon>Alphaproteobacteria</taxon>
        <taxon>Rhodobacterales</taxon>
        <taxon>Roseobacteraceae</taxon>
        <taxon>Falsiruegeria</taxon>
    </lineage>
</organism>
<gene>
    <name evidence="2" type="ORF">TRM7615_01581</name>
</gene>
<accession>A0A2R8C6U7</accession>
<evidence type="ECO:0000313" key="2">
    <source>
        <dbReference type="EMBL" id="SPJ28086.1"/>
    </source>
</evidence>
<evidence type="ECO:0000259" key="1">
    <source>
        <dbReference type="Pfam" id="PF07791"/>
    </source>
</evidence>
<dbReference type="EMBL" id="ONZG01000003">
    <property type="protein sequence ID" value="SPJ28086.1"/>
    <property type="molecule type" value="Genomic_DNA"/>
</dbReference>
<feature type="domain" description="Immunity MXAN-0049 protein" evidence="1">
    <location>
        <begin position="83"/>
        <end position="207"/>
    </location>
</feature>
<sequence length="212" mass="24329">MMIYRPNTAWEDVNAGLRWSENQNPKEDTGPANPSKYMDLDSFTAKPLEHPTFEFIDRYWVVAGGTIDEVGDIFQAFDEKNAVISQRVADIIRQFEPDLHDIVQIPRMWSFGSQQRIERPCYFINVHATARTVDMGRSQIAQITQKNTGREVIRLRALTKEACVVLADAAHGRHLWRDDITLATFMSEELVRALKSAEVRGFNFKECTVITH</sequence>
<proteinExistence type="predicted"/>
<evidence type="ECO:0000313" key="3">
    <source>
        <dbReference type="Proteomes" id="UP000244898"/>
    </source>
</evidence>
<name>A0A2R8C6U7_9RHOB</name>
<dbReference type="AlphaFoldDB" id="A0A2R8C6U7"/>
<dbReference type="RefSeq" id="WP_108786337.1">
    <property type="nucleotide sequence ID" value="NZ_ONZG01000003.1"/>
</dbReference>
<reference evidence="3" key="1">
    <citation type="submission" date="2018-03" db="EMBL/GenBank/DDBJ databases">
        <authorList>
            <person name="Rodrigo-Torres L."/>
            <person name="Arahal R. D."/>
            <person name="Lucena T."/>
        </authorList>
    </citation>
    <scope>NUCLEOTIDE SEQUENCE [LARGE SCALE GENOMIC DNA]</scope>
    <source>
        <strain evidence="3">CECT 7615</strain>
    </source>
</reference>